<evidence type="ECO:0000313" key="2">
    <source>
        <dbReference type="EMBL" id="KAE9968547.1"/>
    </source>
</evidence>
<evidence type="ECO:0000313" key="3">
    <source>
        <dbReference type="Proteomes" id="UP000433883"/>
    </source>
</evidence>
<feature type="compositionally biased region" description="Polar residues" evidence="1">
    <location>
        <begin position="214"/>
        <end position="224"/>
    </location>
</feature>
<feature type="compositionally biased region" description="Low complexity" evidence="1">
    <location>
        <begin position="225"/>
        <end position="306"/>
    </location>
</feature>
<feature type="region of interest" description="Disordered" evidence="1">
    <location>
        <begin position="159"/>
        <end position="491"/>
    </location>
</feature>
<feature type="compositionally biased region" description="Low complexity" evidence="1">
    <location>
        <begin position="159"/>
        <end position="211"/>
    </location>
</feature>
<dbReference type="EMBL" id="WNWQ01000407">
    <property type="protein sequence ID" value="KAE9968547.1"/>
    <property type="molecule type" value="Genomic_DNA"/>
</dbReference>
<comment type="caution">
    <text evidence="2">The sequence shown here is derived from an EMBL/GenBank/DDBJ whole genome shotgun (WGS) entry which is preliminary data.</text>
</comment>
<feature type="compositionally biased region" description="Polar residues" evidence="1">
    <location>
        <begin position="309"/>
        <end position="319"/>
    </location>
</feature>
<protein>
    <submittedName>
        <fullName evidence="2">Uncharacterized protein</fullName>
    </submittedName>
</protein>
<accession>A0A8H3YSJ9</accession>
<sequence length="491" mass="49489">QLDADPVFKNGQHMIKASVFIIRTGMWVLEDVAIGMNYEAAWLSTASVTASPLYLGKNGPVVKAEAGTAGMDPAIFRPLQARGQTSDERTAAVGQLTQIDSPVQRRQEKRRVDDVVLPFKRQAPKVTVTTTTTIPPAADVQTVTATVTATANAMAAAAQATQPGTGADSSKPSASAEASKPSADAAASKTSADTAASQTSADTSSPQTSADPAASQTSADTSSPQTSADPAASQTSADTSSPQTSADAAASQAAQAAQASTSADTSSSTTSSDQAKATMNANANSNSTESSPSSTPNPAASAIAAADNGRTTFDNSQGVEIQAGAIQAAKPSSSTQTDLLPSDEASNSTTPAASPQQPVPDAADGGPLPQPTGPPNNGIGADAAGQPPQPSGPDAASPQTPQISADPPVGQSQPPADGVAPPFPPDTAPPTGALQGPPDPNSSTPSPPDNNAAGTSNQQKREVEHQYRKAGRVLHERLIRRSGTLPHFQRR</sequence>
<organism evidence="2 3">
    <name type="scientific">Venturia inaequalis</name>
    <name type="common">Apple scab fungus</name>
    <dbReference type="NCBI Taxonomy" id="5025"/>
    <lineage>
        <taxon>Eukaryota</taxon>
        <taxon>Fungi</taxon>
        <taxon>Dikarya</taxon>
        <taxon>Ascomycota</taxon>
        <taxon>Pezizomycotina</taxon>
        <taxon>Dothideomycetes</taxon>
        <taxon>Pleosporomycetidae</taxon>
        <taxon>Venturiales</taxon>
        <taxon>Venturiaceae</taxon>
        <taxon>Venturia</taxon>
    </lineage>
</organism>
<feature type="compositionally biased region" description="Pro residues" evidence="1">
    <location>
        <begin position="437"/>
        <end position="448"/>
    </location>
</feature>
<dbReference type="AlphaFoldDB" id="A0A8H3YSJ9"/>
<proteinExistence type="predicted"/>
<name>A0A8H3YSJ9_VENIN</name>
<feature type="compositionally biased region" description="Basic and acidic residues" evidence="1">
    <location>
        <begin position="459"/>
        <end position="479"/>
    </location>
</feature>
<dbReference type="Proteomes" id="UP000433883">
    <property type="component" value="Unassembled WGS sequence"/>
</dbReference>
<evidence type="ECO:0000256" key="1">
    <source>
        <dbReference type="SAM" id="MobiDB-lite"/>
    </source>
</evidence>
<feature type="compositionally biased region" description="Polar residues" evidence="1">
    <location>
        <begin position="330"/>
        <end position="356"/>
    </location>
</feature>
<feature type="non-terminal residue" evidence="2">
    <location>
        <position position="1"/>
    </location>
</feature>
<reference evidence="2 3" key="1">
    <citation type="submission" date="2019-11" db="EMBL/GenBank/DDBJ databases">
        <title>Venturia inaequalis Genome Resource.</title>
        <authorList>
            <person name="Lichtner F.J."/>
        </authorList>
    </citation>
    <scope>NUCLEOTIDE SEQUENCE [LARGE SCALE GENOMIC DNA]</scope>
    <source>
        <strain evidence="2">Bline_iso_100314</strain>
    </source>
</reference>
<gene>
    <name evidence="2" type="ORF">BLS_005799</name>
</gene>